<name>Q2A752_USTHO</name>
<organism evidence="2">
    <name type="scientific">Ustilago hordei</name>
    <name type="common">Barley covered smut fungus</name>
    <dbReference type="NCBI Taxonomy" id="120017"/>
    <lineage>
        <taxon>Eukaryota</taxon>
        <taxon>Fungi</taxon>
        <taxon>Dikarya</taxon>
        <taxon>Basidiomycota</taxon>
        <taxon>Ustilaginomycotina</taxon>
        <taxon>Ustilaginomycetes</taxon>
        <taxon>Ustilaginales</taxon>
        <taxon>Ustilaginaceae</taxon>
        <taxon>Ustilago</taxon>
    </lineage>
</organism>
<reference evidence="2" key="1">
    <citation type="journal article" date="2006" name="Fungal Genet. Biol.">
        <title>Mating factor linkage and genome evolution in basidiomycetous pathogens of cereals.</title>
        <authorList>
            <person name="Bakkeren G."/>
            <person name="Jiang G."/>
            <person name="Warren R.L."/>
            <person name="Butterfield Y."/>
            <person name="Shin H."/>
            <person name="Chiu R."/>
            <person name="Linning R."/>
            <person name="Schein J."/>
            <person name="Lee N."/>
            <person name="Hu G."/>
            <person name="Kupfer D.M."/>
            <person name="Tang Y."/>
            <person name="Roe B.A."/>
            <person name="Jones S."/>
            <person name="Marra M."/>
            <person name="Kronstad J.W."/>
        </authorList>
    </citation>
    <scope>NUCLEOTIDE SEQUENCE</scope>
    <source>
        <strain evidence="2">4857-4</strain>
    </source>
</reference>
<accession>Q2A752</accession>
<feature type="chain" id="PRO_5046843072" evidence="1">
    <location>
        <begin position="22"/>
        <end position="73"/>
    </location>
</feature>
<feature type="signal peptide" evidence="1">
    <location>
        <begin position="1"/>
        <end position="21"/>
    </location>
</feature>
<dbReference type="EMBL" id="AM118080">
    <property type="protein sequence ID" value="CAJ41939.1"/>
    <property type="molecule type" value="Genomic_DNA"/>
</dbReference>
<gene>
    <name evidence="2" type="ORF">UHO_0198</name>
</gene>
<evidence type="ECO:0000256" key="1">
    <source>
        <dbReference type="SAM" id="SignalP"/>
    </source>
</evidence>
<keyword evidence="1" id="KW-0732">Signal</keyword>
<sequence>MILTPSVIWLFLHISYSCISSTPTLTGIPNPIARANWDVSTPFNGFVSMSTTFLAVLTYSTTMSPSCTWSLTK</sequence>
<protein>
    <submittedName>
        <fullName evidence="2">Uncharacterized protein</fullName>
    </submittedName>
</protein>
<evidence type="ECO:0000313" key="2">
    <source>
        <dbReference type="EMBL" id="CAJ41939.1"/>
    </source>
</evidence>
<dbReference type="AlphaFoldDB" id="Q2A752"/>
<proteinExistence type="predicted"/>